<evidence type="ECO:0000256" key="2">
    <source>
        <dbReference type="ARBA" id="ARBA00023015"/>
    </source>
</evidence>
<dbReference type="SUPFAM" id="SSF88946">
    <property type="entry name" value="Sigma2 domain of RNA polymerase sigma factors"/>
    <property type="match status" value="1"/>
</dbReference>
<keyword evidence="9" id="KW-1185">Reference proteome</keyword>
<dbReference type="InterPro" id="IPR007627">
    <property type="entry name" value="RNA_pol_sigma70_r2"/>
</dbReference>
<evidence type="ECO:0000259" key="7">
    <source>
        <dbReference type="Pfam" id="PF20239"/>
    </source>
</evidence>
<evidence type="ECO:0000313" key="8">
    <source>
        <dbReference type="EMBL" id="QBE48504.1"/>
    </source>
</evidence>
<dbReference type="Proteomes" id="UP000289260">
    <property type="component" value="Chromosome"/>
</dbReference>
<accession>A0A4P6KGA2</accession>
<dbReference type="Pfam" id="PF20239">
    <property type="entry name" value="DUF6596"/>
    <property type="match status" value="1"/>
</dbReference>
<dbReference type="AlphaFoldDB" id="A0A4P6KGA2"/>
<evidence type="ECO:0000313" key="9">
    <source>
        <dbReference type="Proteomes" id="UP000289260"/>
    </source>
</evidence>
<dbReference type="Gene3D" id="1.10.1740.10">
    <property type="match status" value="1"/>
</dbReference>
<protein>
    <submittedName>
        <fullName evidence="8">RNA polymerase sigma factor</fullName>
    </submittedName>
</protein>
<gene>
    <name evidence="8" type="ORF">EVS81_06330</name>
</gene>
<evidence type="ECO:0000256" key="1">
    <source>
        <dbReference type="ARBA" id="ARBA00010641"/>
    </source>
</evidence>
<dbReference type="InterPro" id="IPR013325">
    <property type="entry name" value="RNA_pol_sigma_r2"/>
</dbReference>
<evidence type="ECO:0000259" key="6">
    <source>
        <dbReference type="Pfam" id="PF08281"/>
    </source>
</evidence>
<dbReference type="SUPFAM" id="SSF88659">
    <property type="entry name" value="Sigma3 and sigma4 domains of RNA polymerase sigma factors"/>
    <property type="match status" value="1"/>
</dbReference>
<dbReference type="GO" id="GO:0003677">
    <property type="term" value="F:DNA binding"/>
    <property type="evidence" value="ECO:0007669"/>
    <property type="project" value="InterPro"/>
</dbReference>
<proteinExistence type="inferred from homology"/>
<dbReference type="InterPro" id="IPR036388">
    <property type="entry name" value="WH-like_DNA-bd_sf"/>
</dbReference>
<name>A0A4P6KGA2_9MICO</name>
<comment type="similarity">
    <text evidence="1">Belongs to the sigma-70 factor family. ECF subfamily.</text>
</comment>
<dbReference type="InterPro" id="IPR013249">
    <property type="entry name" value="RNA_pol_sigma70_r4_t2"/>
</dbReference>
<dbReference type="Gene3D" id="1.10.10.10">
    <property type="entry name" value="Winged helix-like DNA-binding domain superfamily/Winged helix DNA-binding domain"/>
    <property type="match status" value="1"/>
</dbReference>
<dbReference type="KEGG" id="ltr:EVS81_06330"/>
<dbReference type="InterPro" id="IPR046531">
    <property type="entry name" value="DUF6596"/>
</dbReference>
<dbReference type="GO" id="GO:0006352">
    <property type="term" value="P:DNA-templated transcription initiation"/>
    <property type="evidence" value="ECO:0007669"/>
    <property type="project" value="InterPro"/>
</dbReference>
<dbReference type="InterPro" id="IPR013324">
    <property type="entry name" value="RNA_pol_sigma_r3/r4-like"/>
</dbReference>
<dbReference type="PANTHER" id="PTHR47756:SF2">
    <property type="entry name" value="BLL6612 PROTEIN"/>
    <property type="match status" value="1"/>
</dbReference>
<keyword evidence="3" id="KW-0731">Sigma factor</keyword>
<feature type="domain" description="RNA polymerase sigma factor 70 region 4 type 2" evidence="6">
    <location>
        <begin position="127"/>
        <end position="175"/>
    </location>
</feature>
<dbReference type="EMBL" id="CP035806">
    <property type="protein sequence ID" value="QBE48504.1"/>
    <property type="molecule type" value="Genomic_DNA"/>
</dbReference>
<dbReference type="Pfam" id="PF08281">
    <property type="entry name" value="Sigma70_r4_2"/>
    <property type="match status" value="1"/>
</dbReference>
<dbReference type="PANTHER" id="PTHR47756">
    <property type="entry name" value="BLL6612 PROTEIN-RELATED"/>
    <property type="match status" value="1"/>
</dbReference>
<dbReference type="Pfam" id="PF04542">
    <property type="entry name" value="Sigma70_r2"/>
    <property type="match status" value="1"/>
</dbReference>
<dbReference type="OrthoDB" id="9780299at2"/>
<evidence type="ECO:0000256" key="4">
    <source>
        <dbReference type="ARBA" id="ARBA00023163"/>
    </source>
</evidence>
<feature type="domain" description="DUF6596" evidence="7">
    <location>
        <begin position="193"/>
        <end position="297"/>
    </location>
</feature>
<dbReference type="RefSeq" id="WP_130109640.1">
    <property type="nucleotide sequence ID" value="NZ_CP035806.1"/>
</dbReference>
<sequence>MTGDAVREALAAIDRDARARILATLARRFGDLDLAEDATQEALTQALQTWPRTGVPESPEAWLQTTARRKALDHVRRESVLAQKLARVRIEEERGPVPAGLGDPAVVAGAQVRDPVPDDRLGLFFACCHPVMRPEDRVALTLRFVGGLSTAEVAHALLVPVATMQQRIVRAKQRIRTLGVPFGEPPRAELAARMAGVQKVIYLMYAEGFARSHGPGHVRDDLTAEAIRLARVLRGLAVDGASAETTGLLALLLLTEARRPARVGAVDGRPVPLAEQDRGLWDRELIGEGLALAEAAAGAPGAGAYAIQAAIAAVHAEATSFAQTDWDQIAVLYGMLEAYEPGPVVRLGRAVALGRARGPAVGMRLLDALAADAALQRFRPFHVARAVTFEELGEFAGAAAAYRRALELPGNEAEDGLLMASLEGIGGAGG</sequence>
<evidence type="ECO:0000259" key="5">
    <source>
        <dbReference type="Pfam" id="PF04542"/>
    </source>
</evidence>
<organism evidence="8 9">
    <name type="scientific">Leucobacter triazinivorans</name>
    <dbReference type="NCBI Taxonomy" id="1784719"/>
    <lineage>
        <taxon>Bacteria</taxon>
        <taxon>Bacillati</taxon>
        <taxon>Actinomycetota</taxon>
        <taxon>Actinomycetes</taxon>
        <taxon>Micrococcales</taxon>
        <taxon>Microbacteriaceae</taxon>
        <taxon>Leucobacter</taxon>
    </lineage>
</organism>
<keyword evidence="2" id="KW-0805">Transcription regulation</keyword>
<reference evidence="8 9" key="1">
    <citation type="submission" date="2019-02" db="EMBL/GenBank/DDBJ databases">
        <authorList>
            <person name="Sun L."/>
            <person name="Pan D."/>
            <person name="Wu X."/>
        </authorList>
    </citation>
    <scope>NUCLEOTIDE SEQUENCE [LARGE SCALE GENOMIC DNA]</scope>
    <source>
        <strain evidence="8 9">JW-1</strain>
    </source>
</reference>
<feature type="domain" description="RNA polymerase sigma-70 region 2" evidence="5">
    <location>
        <begin position="19"/>
        <end position="79"/>
    </location>
</feature>
<dbReference type="GO" id="GO:0016987">
    <property type="term" value="F:sigma factor activity"/>
    <property type="evidence" value="ECO:0007669"/>
    <property type="project" value="UniProtKB-KW"/>
</dbReference>
<evidence type="ECO:0000256" key="3">
    <source>
        <dbReference type="ARBA" id="ARBA00023082"/>
    </source>
</evidence>
<keyword evidence="4" id="KW-0804">Transcription</keyword>